<reference evidence="2 3" key="1">
    <citation type="journal article" date="2010" name="Science">
        <title>Pathogenicity determinants in smut fungi revealed by genome comparison.</title>
        <authorList>
            <person name="Schirawski J."/>
            <person name="Mannhaupt G."/>
            <person name="Muench K."/>
            <person name="Brefort T."/>
            <person name="Schipper K."/>
            <person name="Doehlemann G."/>
            <person name="Di Stasio M."/>
            <person name="Roessel N."/>
            <person name="Mendoza-Mendoza A."/>
            <person name="Pester D."/>
            <person name="Mueller O."/>
            <person name="Winterberg B."/>
            <person name="Meyer E."/>
            <person name="Ghareeb H."/>
            <person name="Wollenberg T."/>
            <person name="Muensterkoetter M."/>
            <person name="Wong P."/>
            <person name="Walter M."/>
            <person name="Stukenbrock E."/>
            <person name="Gueldener U."/>
            <person name="Kahmann R."/>
        </authorList>
    </citation>
    <scope>NUCLEOTIDE SEQUENCE [LARGE SCALE GENOMIC DNA]</scope>
    <source>
        <strain evidence="3">SRZ2</strain>
    </source>
</reference>
<feature type="chain" id="PRO_5003216926" evidence="1">
    <location>
        <begin position="23"/>
        <end position="142"/>
    </location>
</feature>
<dbReference type="AlphaFoldDB" id="E6ZU06"/>
<dbReference type="Proteomes" id="UP000008867">
    <property type="component" value="Chromosome 2"/>
</dbReference>
<evidence type="ECO:0000313" key="3">
    <source>
        <dbReference type="Proteomes" id="UP000008867"/>
    </source>
</evidence>
<gene>
    <name evidence="2" type="ORF">sr20001</name>
</gene>
<keyword evidence="1" id="KW-0732">Signal</keyword>
<dbReference type="eggNOG" id="ENOG502RDSP">
    <property type="taxonomic scope" value="Eukaryota"/>
</dbReference>
<dbReference type="EMBL" id="FQ311441">
    <property type="protein sequence ID" value="CBQ70713.1"/>
    <property type="molecule type" value="Genomic_DNA"/>
</dbReference>
<evidence type="ECO:0000313" key="2">
    <source>
        <dbReference type="EMBL" id="CBQ70713.1"/>
    </source>
</evidence>
<sequence length="142" mass="15879">MKYMSVLFPVAFALFSTGGVAAEWLQSSPGHTWDDYCRPGGSQLDTLHACFIADPTFAKGLLSESSFQGYHDSDFKIDDPYTVLVTNKYKVSVGFYQVETPGAPDPKCAQVDIFTREKHPRELRSDIICKGQTMALPTFLWK</sequence>
<protein>
    <submittedName>
        <fullName evidence="2">Conserved hypothetical Ustilaginaceae-specific protein</fullName>
    </submittedName>
</protein>
<organism evidence="2 3">
    <name type="scientific">Sporisorium reilianum (strain SRZ2)</name>
    <name type="common">Maize head smut fungus</name>
    <dbReference type="NCBI Taxonomy" id="999809"/>
    <lineage>
        <taxon>Eukaryota</taxon>
        <taxon>Fungi</taxon>
        <taxon>Dikarya</taxon>
        <taxon>Basidiomycota</taxon>
        <taxon>Ustilaginomycotina</taxon>
        <taxon>Ustilaginomycetes</taxon>
        <taxon>Ustilaginales</taxon>
        <taxon>Ustilaginaceae</taxon>
        <taxon>Sporisorium</taxon>
    </lineage>
</organism>
<accession>E6ZU06</accession>
<dbReference type="HOGENOM" id="CLU_1817057_0_0_1"/>
<dbReference type="VEuPathDB" id="FungiDB:sr20001"/>
<proteinExistence type="predicted"/>
<evidence type="ECO:0000256" key="1">
    <source>
        <dbReference type="SAM" id="SignalP"/>
    </source>
</evidence>
<feature type="signal peptide" evidence="1">
    <location>
        <begin position="1"/>
        <end position="22"/>
    </location>
</feature>
<keyword evidence="3" id="KW-1185">Reference proteome</keyword>
<name>E6ZU06_SPORE</name>